<dbReference type="Pfam" id="PF01734">
    <property type="entry name" value="Patatin"/>
    <property type="match status" value="1"/>
</dbReference>
<dbReference type="STRING" id="1210089.GCA_001613165_04695"/>
<organism evidence="7 8">
    <name type="scientific">Nocardia mexicana</name>
    <dbReference type="NCBI Taxonomy" id="279262"/>
    <lineage>
        <taxon>Bacteria</taxon>
        <taxon>Bacillati</taxon>
        <taxon>Actinomycetota</taxon>
        <taxon>Actinomycetes</taxon>
        <taxon>Mycobacteriales</taxon>
        <taxon>Nocardiaceae</taxon>
        <taxon>Nocardia</taxon>
    </lineage>
</organism>
<dbReference type="Proteomes" id="UP000255355">
    <property type="component" value="Unassembled WGS sequence"/>
</dbReference>
<feature type="compositionally biased region" description="Basic and acidic residues" evidence="5">
    <location>
        <begin position="15"/>
        <end position="27"/>
    </location>
</feature>
<dbReference type="InterPro" id="IPR037483">
    <property type="entry name" value="YjjU-like"/>
</dbReference>
<feature type="active site" description="Proton acceptor" evidence="4">
    <location>
        <position position="192"/>
    </location>
</feature>
<name>A0A370H5M0_9NOCA</name>
<evidence type="ECO:0000256" key="4">
    <source>
        <dbReference type="PROSITE-ProRule" id="PRU01161"/>
    </source>
</evidence>
<feature type="domain" description="PNPLA" evidence="6">
    <location>
        <begin position="35"/>
        <end position="205"/>
    </location>
</feature>
<dbReference type="Gene3D" id="3.40.1090.10">
    <property type="entry name" value="Cytosolic phospholipase A2 catalytic domain"/>
    <property type="match status" value="1"/>
</dbReference>
<keyword evidence="2 4" id="KW-0442">Lipid degradation</keyword>
<accession>A0A370H5M0</accession>
<dbReference type="PANTHER" id="PTHR14226">
    <property type="entry name" value="NEUROPATHY TARGET ESTERASE/SWISS CHEESE D.MELANOGASTER"/>
    <property type="match status" value="1"/>
</dbReference>
<dbReference type="PROSITE" id="PS51635">
    <property type="entry name" value="PNPLA"/>
    <property type="match status" value="1"/>
</dbReference>
<dbReference type="AlphaFoldDB" id="A0A370H5M0"/>
<sequence>MLHSETRSGVGELIAQRHAERSEPGRRSDDARLAVVIEGGSSRGVYSHGMVAALEELGLLRCVDAVYGSSAGALNGAWLLCGRAAEARRAWRDDIIRRVIAPARALRGGRVVDTRYLVHTVYERLVPMDFPAILANPVTFHPIGTDTASGAAVDLRPHITDVATLQRALRATTCLPILAGRSVALADRRYVDAGLSESIPIRTALAQGATHALVLRTRRTDETPRTPSEVEHRIVDRFLRRHAPGVVDAWLARAEQYDRDEQTLADHPAVLQIRPPLGSPTIGRVARDETVLLHAFDLGRTAAANALTTYLTPLTPR</sequence>
<evidence type="ECO:0000256" key="2">
    <source>
        <dbReference type="ARBA" id="ARBA00022963"/>
    </source>
</evidence>
<keyword evidence="1 4" id="KW-0378">Hydrolase</keyword>
<dbReference type="InterPro" id="IPR016035">
    <property type="entry name" value="Acyl_Trfase/lysoPLipase"/>
</dbReference>
<dbReference type="CDD" id="cd07208">
    <property type="entry name" value="Pat_hypo_Ecoli_yjju_like"/>
    <property type="match status" value="1"/>
</dbReference>
<dbReference type="PANTHER" id="PTHR14226:SF64">
    <property type="entry name" value="PNPLA DOMAIN-CONTAINING PROTEIN"/>
    <property type="match status" value="1"/>
</dbReference>
<keyword evidence="8" id="KW-1185">Reference proteome</keyword>
<dbReference type="GO" id="GO:0016787">
    <property type="term" value="F:hydrolase activity"/>
    <property type="evidence" value="ECO:0007669"/>
    <property type="project" value="UniProtKB-UniRule"/>
</dbReference>
<feature type="short sequence motif" description="GXSXG" evidence="4">
    <location>
        <begin position="68"/>
        <end position="72"/>
    </location>
</feature>
<evidence type="ECO:0000256" key="1">
    <source>
        <dbReference type="ARBA" id="ARBA00022801"/>
    </source>
</evidence>
<protein>
    <submittedName>
        <fullName evidence="7">Putative patatin/cPLA2 family phospholipase</fullName>
    </submittedName>
</protein>
<dbReference type="SUPFAM" id="SSF52151">
    <property type="entry name" value="FabD/lysophospholipase-like"/>
    <property type="match status" value="1"/>
</dbReference>
<comment type="caution">
    <text evidence="4">Lacks conserved residue(s) required for the propagation of feature annotation.</text>
</comment>
<feature type="active site" description="Nucleophile" evidence="4">
    <location>
        <position position="70"/>
    </location>
</feature>
<reference evidence="7 8" key="1">
    <citation type="submission" date="2018-07" db="EMBL/GenBank/DDBJ databases">
        <title>Genomic Encyclopedia of Type Strains, Phase IV (KMG-IV): sequencing the most valuable type-strain genomes for metagenomic binning, comparative biology and taxonomic classification.</title>
        <authorList>
            <person name="Goeker M."/>
        </authorList>
    </citation>
    <scope>NUCLEOTIDE SEQUENCE [LARGE SCALE GENOMIC DNA]</scope>
    <source>
        <strain evidence="7 8">DSM 44952</strain>
    </source>
</reference>
<gene>
    <name evidence="7" type="ORF">DFR68_105535</name>
</gene>
<dbReference type="EMBL" id="QQAZ01000005">
    <property type="protein sequence ID" value="RDI51058.1"/>
    <property type="molecule type" value="Genomic_DNA"/>
</dbReference>
<evidence type="ECO:0000313" key="7">
    <source>
        <dbReference type="EMBL" id="RDI51058.1"/>
    </source>
</evidence>
<dbReference type="GO" id="GO:0016042">
    <property type="term" value="P:lipid catabolic process"/>
    <property type="evidence" value="ECO:0007669"/>
    <property type="project" value="UniProtKB-UniRule"/>
</dbReference>
<dbReference type="InterPro" id="IPR050301">
    <property type="entry name" value="NTE"/>
</dbReference>
<evidence type="ECO:0000256" key="3">
    <source>
        <dbReference type="ARBA" id="ARBA00023098"/>
    </source>
</evidence>
<evidence type="ECO:0000313" key="8">
    <source>
        <dbReference type="Proteomes" id="UP000255355"/>
    </source>
</evidence>
<comment type="caution">
    <text evidence="7">The sequence shown here is derived from an EMBL/GenBank/DDBJ whole genome shotgun (WGS) entry which is preliminary data.</text>
</comment>
<feature type="region of interest" description="Disordered" evidence="5">
    <location>
        <begin position="1"/>
        <end position="27"/>
    </location>
</feature>
<evidence type="ECO:0000256" key="5">
    <source>
        <dbReference type="SAM" id="MobiDB-lite"/>
    </source>
</evidence>
<proteinExistence type="predicted"/>
<evidence type="ECO:0000259" key="6">
    <source>
        <dbReference type="PROSITE" id="PS51635"/>
    </source>
</evidence>
<dbReference type="InterPro" id="IPR002641">
    <property type="entry name" value="PNPLA_dom"/>
</dbReference>
<keyword evidence="3 4" id="KW-0443">Lipid metabolism</keyword>